<keyword evidence="3" id="KW-0820">tRNA-binding</keyword>
<keyword evidence="8" id="KW-0648">Protein biosynthesis</keyword>
<evidence type="ECO:0000256" key="8">
    <source>
        <dbReference type="ARBA" id="ARBA00022917"/>
    </source>
</evidence>
<evidence type="ECO:0000256" key="4">
    <source>
        <dbReference type="ARBA" id="ARBA00022598"/>
    </source>
</evidence>
<dbReference type="FunFam" id="3.30.980.10:FF:000004">
    <property type="entry name" value="Alanine--tRNA ligase, cytoplasmic"/>
    <property type="match status" value="1"/>
</dbReference>
<dbReference type="EC" id="6.1.1.7" evidence="2"/>
<dbReference type="GO" id="GO:0002161">
    <property type="term" value="F:aminoacyl-tRNA deacylase activity"/>
    <property type="evidence" value="ECO:0007669"/>
    <property type="project" value="TreeGrafter"/>
</dbReference>
<sequence>MRAQEIRQAYLDFFQRQGHTVLPSASLLPENDPSTLFTSSGMQPLVPYLMGEKHPAGVRLANSQLCFRAGDINEVGDSRHNTFFEMLGNWSLGDYFKKEQISWLWQFLTEIIGLDPRRLYVTVFRGNESIGVERDETAREIWQELFRQAGLAPKVLDYSSPINLDEGRIFFYGEEKNWWSRSGAPDKMPVGEIGGPDSEVFYDLGADRKKHENSRWRDKPCHPNCDCGRFLEIGNSVFIEFIKTADGFAPLRQKNVDFGGGLERLAMAAQDLDNVFATDLFWPLTQAVEDLSGRKYQENRLPFEIIVDHLKAAVFILSDPLGVKPSNLDQGYIVRRLIRRALRYGRVLGIQKKLWLSSLTPLVGKIYENSYDYINQQASDTGQILAAEEEKFSRTLARGLTEFSKLSGTERVSGQAAFNLFQSYGFPLEITTELAAEKGLSVDEEGFRQKFREHQLLSRSAAAGKFKGGLADHSEMTTKLHTAAHLTLAALRQVLGQHVLQKGSNITTERLRFDFSHPEKMSPEQIKQVEDLVNGWIKADLPVKCEEMTLENARATGAMGVFASRYGDKVKVYSIGNEIISASKEICGGPHIVQTGQLGVFKIIKEESSSAGIRRLKAVLN</sequence>
<dbReference type="GO" id="GO:0005524">
    <property type="term" value="F:ATP binding"/>
    <property type="evidence" value="ECO:0007669"/>
    <property type="project" value="UniProtKB-KW"/>
</dbReference>
<keyword evidence="5" id="KW-0547">Nucleotide-binding</keyword>
<dbReference type="SUPFAM" id="SSF55681">
    <property type="entry name" value="Class II aaRS and biotin synthetases"/>
    <property type="match status" value="1"/>
</dbReference>
<evidence type="ECO:0000259" key="10">
    <source>
        <dbReference type="PROSITE" id="PS50860"/>
    </source>
</evidence>
<dbReference type="SUPFAM" id="SSF55186">
    <property type="entry name" value="ThrRS/AlaRS common domain"/>
    <property type="match status" value="1"/>
</dbReference>
<dbReference type="InterPro" id="IPR050058">
    <property type="entry name" value="Ala-tRNA_ligase"/>
</dbReference>
<evidence type="ECO:0000256" key="2">
    <source>
        <dbReference type="ARBA" id="ARBA00013168"/>
    </source>
</evidence>
<dbReference type="InterPro" id="IPR018165">
    <property type="entry name" value="Ala-tRNA-synth_IIc_core"/>
</dbReference>
<dbReference type="Pfam" id="PF07973">
    <property type="entry name" value="tRNA_SAD"/>
    <property type="match status" value="1"/>
</dbReference>
<dbReference type="InterPro" id="IPR018163">
    <property type="entry name" value="Thr/Ala-tRNA-synth_IIc_edit"/>
</dbReference>
<evidence type="ECO:0000256" key="7">
    <source>
        <dbReference type="ARBA" id="ARBA00022884"/>
    </source>
</evidence>
<dbReference type="SUPFAM" id="SSF101353">
    <property type="entry name" value="Putative anticodon-binding domain of alanyl-tRNA synthetase (AlaRS)"/>
    <property type="match status" value="1"/>
</dbReference>
<dbReference type="EMBL" id="PCSD01000094">
    <property type="protein sequence ID" value="PIP33518.1"/>
    <property type="molecule type" value="Genomic_DNA"/>
</dbReference>
<dbReference type="PROSITE" id="PS50860">
    <property type="entry name" value="AA_TRNA_LIGASE_II_ALA"/>
    <property type="match status" value="1"/>
</dbReference>
<dbReference type="Gene3D" id="3.30.980.10">
    <property type="entry name" value="Threonyl-trna Synthetase, Chain A, domain 2"/>
    <property type="match status" value="1"/>
</dbReference>
<dbReference type="CDD" id="cd00673">
    <property type="entry name" value="AlaRS_core"/>
    <property type="match status" value="1"/>
</dbReference>
<evidence type="ECO:0000256" key="1">
    <source>
        <dbReference type="ARBA" id="ARBA00008226"/>
    </source>
</evidence>
<comment type="caution">
    <text evidence="11">The sequence shown here is derived from an EMBL/GenBank/DDBJ whole genome shotgun (WGS) entry which is preliminary data.</text>
</comment>
<evidence type="ECO:0000256" key="6">
    <source>
        <dbReference type="ARBA" id="ARBA00022840"/>
    </source>
</evidence>
<dbReference type="Proteomes" id="UP000230729">
    <property type="component" value="Unassembled WGS sequence"/>
</dbReference>
<keyword evidence="7" id="KW-0694">RNA-binding</keyword>
<name>A0A2G9ZMF2_9BACT</name>
<evidence type="ECO:0000256" key="5">
    <source>
        <dbReference type="ARBA" id="ARBA00022741"/>
    </source>
</evidence>
<protein>
    <recommendedName>
        <fullName evidence="2">alanine--tRNA ligase</fullName>
        <ecNumber evidence="2">6.1.1.7</ecNumber>
    </recommendedName>
</protein>
<accession>A0A2G9ZMF2</accession>
<evidence type="ECO:0000256" key="3">
    <source>
        <dbReference type="ARBA" id="ARBA00022555"/>
    </source>
</evidence>
<dbReference type="InterPro" id="IPR018162">
    <property type="entry name" value="Ala-tRNA-ligase_IIc_anticod-bd"/>
</dbReference>
<dbReference type="Pfam" id="PF01411">
    <property type="entry name" value="tRNA-synt_2c"/>
    <property type="match status" value="1"/>
</dbReference>
<feature type="domain" description="Alanyl-transfer RNA synthetases family profile" evidence="10">
    <location>
        <begin position="1"/>
        <end position="621"/>
    </location>
</feature>
<dbReference type="Gene3D" id="3.30.930.10">
    <property type="entry name" value="Bira Bifunctional Protein, Domain 2"/>
    <property type="match status" value="1"/>
</dbReference>
<keyword evidence="4 11" id="KW-0436">Ligase</keyword>
<gene>
    <name evidence="11" type="ORF">COX22_03835</name>
</gene>
<keyword evidence="9" id="KW-0030">Aminoacyl-tRNA synthetase</keyword>
<organism evidence="11 12">
    <name type="scientific">Candidatus Falkowbacteria bacterium CG23_combo_of_CG06-09_8_20_14_all_49_15</name>
    <dbReference type="NCBI Taxonomy" id="1974572"/>
    <lineage>
        <taxon>Bacteria</taxon>
        <taxon>Candidatus Falkowiibacteriota</taxon>
    </lineage>
</organism>
<comment type="similarity">
    <text evidence="1">Belongs to the class-II aminoacyl-tRNA synthetase family.</text>
</comment>
<evidence type="ECO:0000256" key="9">
    <source>
        <dbReference type="ARBA" id="ARBA00023146"/>
    </source>
</evidence>
<dbReference type="NCBIfam" id="NF002436">
    <property type="entry name" value="PRK01584.1"/>
    <property type="match status" value="1"/>
</dbReference>
<dbReference type="GO" id="GO:0006419">
    <property type="term" value="P:alanyl-tRNA aminoacylation"/>
    <property type="evidence" value="ECO:0007669"/>
    <property type="project" value="InterPro"/>
</dbReference>
<dbReference type="GO" id="GO:0000049">
    <property type="term" value="F:tRNA binding"/>
    <property type="evidence" value="ECO:0007669"/>
    <property type="project" value="UniProtKB-KW"/>
</dbReference>
<dbReference type="Gene3D" id="3.30.54.20">
    <property type="match status" value="1"/>
</dbReference>
<dbReference type="InterPro" id="IPR012947">
    <property type="entry name" value="tRNA_SAD"/>
</dbReference>
<dbReference type="PANTHER" id="PTHR11777">
    <property type="entry name" value="ALANYL-TRNA SYNTHETASE"/>
    <property type="match status" value="1"/>
</dbReference>
<dbReference type="SMART" id="SM00863">
    <property type="entry name" value="tRNA_SAD"/>
    <property type="match status" value="1"/>
</dbReference>
<dbReference type="InterPro" id="IPR045864">
    <property type="entry name" value="aa-tRNA-synth_II/BPL/LPL"/>
</dbReference>
<dbReference type="PRINTS" id="PR00980">
    <property type="entry name" value="TRNASYNTHALA"/>
</dbReference>
<dbReference type="AlphaFoldDB" id="A0A2G9ZMF2"/>
<keyword evidence="6" id="KW-0067">ATP-binding</keyword>
<dbReference type="GO" id="GO:0005829">
    <property type="term" value="C:cytosol"/>
    <property type="evidence" value="ECO:0007669"/>
    <property type="project" value="TreeGrafter"/>
</dbReference>
<dbReference type="PANTHER" id="PTHR11777:SF9">
    <property type="entry name" value="ALANINE--TRNA LIGASE, CYTOPLASMIC"/>
    <property type="match status" value="1"/>
</dbReference>
<proteinExistence type="inferred from homology"/>
<dbReference type="InterPro" id="IPR018164">
    <property type="entry name" value="Ala-tRNA-synth_IIc_N"/>
</dbReference>
<reference evidence="11 12" key="1">
    <citation type="submission" date="2017-09" db="EMBL/GenBank/DDBJ databases">
        <title>Depth-based differentiation of microbial function through sediment-hosted aquifers and enrichment of novel symbionts in the deep terrestrial subsurface.</title>
        <authorList>
            <person name="Probst A.J."/>
            <person name="Ladd B."/>
            <person name="Jarett J.K."/>
            <person name="Geller-Mcgrath D.E."/>
            <person name="Sieber C.M."/>
            <person name="Emerson J.B."/>
            <person name="Anantharaman K."/>
            <person name="Thomas B.C."/>
            <person name="Malmstrom R."/>
            <person name="Stieglmeier M."/>
            <person name="Klingl A."/>
            <person name="Woyke T."/>
            <person name="Ryan C.M."/>
            <person name="Banfield J.F."/>
        </authorList>
    </citation>
    <scope>NUCLEOTIDE SEQUENCE [LARGE SCALE GENOMIC DNA]</scope>
    <source>
        <strain evidence="11">CG23_combo_of_CG06-09_8_20_14_all_49_15</strain>
    </source>
</reference>
<dbReference type="GO" id="GO:0004813">
    <property type="term" value="F:alanine-tRNA ligase activity"/>
    <property type="evidence" value="ECO:0007669"/>
    <property type="project" value="UniProtKB-EC"/>
</dbReference>
<evidence type="ECO:0000313" key="12">
    <source>
        <dbReference type="Proteomes" id="UP000230729"/>
    </source>
</evidence>
<dbReference type="InterPro" id="IPR002318">
    <property type="entry name" value="Ala-tRNA-lgiase_IIc"/>
</dbReference>
<evidence type="ECO:0000313" key="11">
    <source>
        <dbReference type="EMBL" id="PIP33518.1"/>
    </source>
</evidence>